<reference evidence="2" key="1">
    <citation type="submission" date="2022-10" db="EMBL/GenBank/DDBJ databases">
        <title>The complete genomes of actinobacterial strains from the NBC collection.</title>
        <authorList>
            <person name="Joergensen T.S."/>
            <person name="Alvarez Arevalo M."/>
            <person name="Sterndorff E.B."/>
            <person name="Faurdal D."/>
            <person name="Vuksanovic O."/>
            <person name="Mourched A.-S."/>
            <person name="Charusanti P."/>
            <person name="Shaw S."/>
            <person name="Blin K."/>
            <person name="Weber T."/>
        </authorList>
    </citation>
    <scope>NUCLEOTIDE SEQUENCE</scope>
    <source>
        <strain evidence="2">NBC_00003</strain>
    </source>
</reference>
<dbReference type="AlphaFoldDB" id="A0AAU2V2B4"/>
<sequence>MTSNKRRSLAVRSALVLSILLSLAGLAGCDDDSPQPATVTQSASPG</sequence>
<accession>A0AAU2V2B4</accession>
<dbReference type="EMBL" id="CP108318">
    <property type="protein sequence ID" value="WTW61283.1"/>
    <property type="molecule type" value="Genomic_DNA"/>
</dbReference>
<name>A0AAU2V2B4_9ACTN</name>
<gene>
    <name evidence="2" type="ORF">OG549_11830</name>
</gene>
<evidence type="ECO:0000256" key="1">
    <source>
        <dbReference type="SAM" id="SignalP"/>
    </source>
</evidence>
<feature type="chain" id="PRO_5043939870" evidence="1">
    <location>
        <begin position="28"/>
        <end position="46"/>
    </location>
</feature>
<evidence type="ECO:0000313" key="2">
    <source>
        <dbReference type="EMBL" id="WTW61283.1"/>
    </source>
</evidence>
<organism evidence="2">
    <name type="scientific">Streptomyces sp. NBC_00003</name>
    <dbReference type="NCBI Taxonomy" id="2903608"/>
    <lineage>
        <taxon>Bacteria</taxon>
        <taxon>Bacillati</taxon>
        <taxon>Actinomycetota</taxon>
        <taxon>Actinomycetes</taxon>
        <taxon>Kitasatosporales</taxon>
        <taxon>Streptomycetaceae</taxon>
        <taxon>Streptomyces</taxon>
    </lineage>
</organism>
<feature type="signal peptide" evidence="1">
    <location>
        <begin position="1"/>
        <end position="27"/>
    </location>
</feature>
<proteinExistence type="predicted"/>
<dbReference type="PROSITE" id="PS51257">
    <property type="entry name" value="PROKAR_LIPOPROTEIN"/>
    <property type="match status" value="1"/>
</dbReference>
<protein>
    <submittedName>
        <fullName evidence="2">Uncharacterized protein</fullName>
    </submittedName>
</protein>
<keyword evidence="1" id="KW-0732">Signal</keyword>